<evidence type="ECO:0000256" key="4">
    <source>
        <dbReference type="ARBA" id="ARBA00022741"/>
    </source>
</evidence>
<evidence type="ECO:0000256" key="3">
    <source>
        <dbReference type="ARBA" id="ARBA00022722"/>
    </source>
</evidence>
<name>A0A2U1STN4_METSR</name>
<dbReference type="GO" id="GO:0004540">
    <property type="term" value="F:RNA nuclease activity"/>
    <property type="evidence" value="ECO:0007669"/>
    <property type="project" value="InterPro"/>
</dbReference>
<dbReference type="GO" id="GO:0000166">
    <property type="term" value="F:nucleotide binding"/>
    <property type="evidence" value="ECO:0007669"/>
    <property type="project" value="UniProtKB-KW"/>
</dbReference>
<evidence type="ECO:0000256" key="2">
    <source>
        <dbReference type="ARBA" id="ARBA00022649"/>
    </source>
</evidence>
<dbReference type="OrthoDB" id="4829434at2"/>
<protein>
    <recommendedName>
        <fullName evidence="8">DUF86 domain-containing protein</fullName>
    </recommendedName>
</protein>
<dbReference type="GO" id="GO:0016787">
    <property type="term" value="F:hydrolase activity"/>
    <property type="evidence" value="ECO:0007669"/>
    <property type="project" value="UniProtKB-KW"/>
</dbReference>
<dbReference type="RefSeq" id="WP_108916341.1">
    <property type="nucleotide sequence ID" value="NZ_BGJY01000005.1"/>
</dbReference>
<evidence type="ECO:0000256" key="1">
    <source>
        <dbReference type="ARBA" id="ARBA00022553"/>
    </source>
</evidence>
<sequence length="101" mass="11224">MIEAAEDAGRFIAGRVRSDLDRDRMLTFALARAIEIMGEAASKVSIETRVAAPSVPWREITSMRNRLIHAYYDVDCNILWKTATEEIPALLSLLTAISTDA</sequence>
<dbReference type="InterPro" id="IPR008201">
    <property type="entry name" value="HepT-like"/>
</dbReference>
<keyword evidence="2" id="KW-1277">Toxin-antitoxin system</keyword>
<dbReference type="Proteomes" id="UP000245137">
    <property type="component" value="Unassembled WGS sequence"/>
</dbReference>
<keyword evidence="3" id="KW-0540">Nuclease</keyword>
<accession>A0A2U1STN4</accession>
<evidence type="ECO:0000256" key="5">
    <source>
        <dbReference type="ARBA" id="ARBA00022801"/>
    </source>
</evidence>
<dbReference type="PANTHER" id="PTHR34139:SF1">
    <property type="entry name" value="RNASE MJ1380-RELATED"/>
    <property type="match status" value="1"/>
</dbReference>
<keyword evidence="5" id="KW-0378">Hydrolase</keyword>
<dbReference type="PANTHER" id="PTHR34139">
    <property type="entry name" value="UPF0331 PROTEIN MJ0127"/>
    <property type="match status" value="1"/>
</dbReference>
<organism evidence="6 7">
    <name type="scientific">Methylosinus sporium</name>
    <dbReference type="NCBI Taxonomy" id="428"/>
    <lineage>
        <taxon>Bacteria</taxon>
        <taxon>Pseudomonadati</taxon>
        <taxon>Pseudomonadota</taxon>
        <taxon>Alphaproteobacteria</taxon>
        <taxon>Hyphomicrobiales</taxon>
        <taxon>Methylocystaceae</taxon>
        <taxon>Methylosinus</taxon>
    </lineage>
</organism>
<dbReference type="EMBL" id="PUIV01000005">
    <property type="protein sequence ID" value="PWB94973.1"/>
    <property type="molecule type" value="Genomic_DNA"/>
</dbReference>
<evidence type="ECO:0000313" key="6">
    <source>
        <dbReference type="EMBL" id="PWB94973.1"/>
    </source>
</evidence>
<gene>
    <name evidence="6" type="ORF">C5689_05910</name>
</gene>
<keyword evidence="7" id="KW-1185">Reference proteome</keyword>
<dbReference type="AlphaFoldDB" id="A0A2U1STN4"/>
<dbReference type="Pfam" id="PF01934">
    <property type="entry name" value="HepT-like"/>
    <property type="match status" value="1"/>
</dbReference>
<keyword evidence="4" id="KW-0547">Nucleotide-binding</keyword>
<evidence type="ECO:0008006" key="8">
    <source>
        <dbReference type="Google" id="ProtNLM"/>
    </source>
</evidence>
<evidence type="ECO:0000313" key="7">
    <source>
        <dbReference type="Proteomes" id="UP000245137"/>
    </source>
</evidence>
<dbReference type="GO" id="GO:0110001">
    <property type="term" value="C:toxin-antitoxin complex"/>
    <property type="evidence" value="ECO:0007669"/>
    <property type="project" value="InterPro"/>
</dbReference>
<comment type="caution">
    <text evidence="6">The sequence shown here is derived from an EMBL/GenBank/DDBJ whole genome shotgun (WGS) entry which is preliminary data.</text>
</comment>
<keyword evidence="1" id="KW-0597">Phosphoprotein</keyword>
<dbReference type="InterPro" id="IPR051813">
    <property type="entry name" value="HepT_RNase_toxin"/>
</dbReference>
<reference evidence="6 7" key="1">
    <citation type="journal article" date="2018" name="Appl. Microbiol. Biotechnol.">
        <title>Co-cultivation of the strictly anaerobic methanogen Methanosarcina barkeri with aerobic methanotrophs in an oxygen-limited membrane bioreactor.</title>
        <authorList>
            <person name="In 't Zandt M.H."/>
            <person name="van den Bosch T.J.M."/>
            <person name="Rijkers R."/>
            <person name="van Kessel M.A.H.J."/>
            <person name="Jetten M.S.M."/>
            <person name="Welte C.U."/>
        </authorList>
    </citation>
    <scope>NUCLEOTIDE SEQUENCE [LARGE SCALE GENOMIC DNA]</scope>
    <source>
        <strain evidence="6 7">DSM 17706</strain>
    </source>
</reference>
<proteinExistence type="predicted"/>